<gene>
    <name evidence="8" type="ORF">rosag_32940</name>
</gene>
<keyword evidence="5" id="KW-0067">ATP-binding</keyword>
<dbReference type="SUPFAM" id="SSF49879">
    <property type="entry name" value="SMAD/FHA domain"/>
    <property type="match status" value="1"/>
</dbReference>
<dbReference type="AlphaFoldDB" id="A0AA37QD97"/>
<evidence type="ECO:0000256" key="3">
    <source>
        <dbReference type="ARBA" id="ARBA00022741"/>
    </source>
</evidence>
<feature type="compositionally biased region" description="Low complexity" evidence="6">
    <location>
        <begin position="329"/>
        <end position="339"/>
    </location>
</feature>
<keyword evidence="9" id="KW-1185">Reference proteome</keyword>
<dbReference type="EMBL" id="BRXS01000005">
    <property type="protein sequence ID" value="GLC26781.1"/>
    <property type="molecule type" value="Genomic_DNA"/>
</dbReference>
<dbReference type="RefSeq" id="WP_284351235.1">
    <property type="nucleotide sequence ID" value="NZ_BRXS01000005.1"/>
</dbReference>
<accession>A0AA37QD97</accession>
<feature type="region of interest" description="Disordered" evidence="6">
    <location>
        <begin position="311"/>
        <end position="339"/>
    </location>
</feature>
<organism evidence="8 9">
    <name type="scientific">Roseisolibacter agri</name>
    <dbReference type="NCBI Taxonomy" id="2014610"/>
    <lineage>
        <taxon>Bacteria</taxon>
        <taxon>Pseudomonadati</taxon>
        <taxon>Gemmatimonadota</taxon>
        <taxon>Gemmatimonadia</taxon>
        <taxon>Gemmatimonadales</taxon>
        <taxon>Gemmatimonadaceae</taxon>
        <taxon>Roseisolibacter</taxon>
    </lineage>
</organism>
<dbReference type="InterPro" id="IPR050660">
    <property type="entry name" value="NEK_Ser/Thr_kinase"/>
</dbReference>
<reference evidence="8" key="1">
    <citation type="submission" date="2022-08" db="EMBL/GenBank/DDBJ databases">
        <title>Draft genome sequencing of Roseisolibacter agri AW1220.</title>
        <authorList>
            <person name="Tobiishi Y."/>
            <person name="Tonouchi A."/>
        </authorList>
    </citation>
    <scope>NUCLEOTIDE SEQUENCE</scope>
    <source>
        <strain evidence="8">AW1220</strain>
    </source>
</reference>
<evidence type="ECO:0000256" key="6">
    <source>
        <dbReference type="SAM" id="MobiDB-lite"/>
    </source>
</evidence>
<dbReference type="Pfam" id="PF00069">
    <property type="entry name" value="Pkinase"/>
    <property type="match status" value="1"/>
</dbReference>
<name>A0AA37QD97_9BACT</name>
<dbReference type="PROSITE" id="PS50011">
    <property type="entry name" value="PROTEIN_KINASE_DOM"/>
    <property type="match status" value="1"/>
</dbReference>
<dbReference type="SMART" id="SM00220">
    <property type="entry name" value="S_TKc"/>
    <property type="match status" value="1"/>
</dbReference>
<comment type="caution">
    <text evidence="8">The sequence shown here is derived from an EMBL/GenBank/DDBJ whole genome shotgun (WGS) entry which is preliminary data.</text>
</comment>
<evidence type="ECO:0000256" key="5">
    <source>
        <dbReference type="ARBA" id="ARBA00022840"/>
    </source>
</evidence>
<sequence>MAKKLKVGDALRGYRVTKVFGPGAMAISYAAESPDGRRIFLKQYKSPAPTVVWYGAFIDYQQELAARVRGGKAANYAVRLIDAFEERWGGPTYFQAYEFVEHGGDLQQLFEEERAAHARDGRSPLLDPDVWARHVTWAKVLMAGIAALHESKVVHADLKPPNVYLIRDPSIGAGYQLKLIDMDFSVLADKRAPWHGHQGYVGSDNYRSPEHMTRGAVPGLASDVFTCGLLLYELLAGVHPYWRDDQAEYAALVRAYAAKPPVLAGVMPKPADNAAVSAALHRCLSPDPAARPTAAELRAVLSGREAKPAAAPVAATAPAPPKEPAVRSPQPAAAAGPRAALTSDRVQLVGASGHVLQLGVRTELGKHLARQFGADAEFWDARQMVLERGPDRRWHVAPLPGTTNETLVNGEALAAPRALHDGDVLAVGRQAKGVVKLPLTVRAL</sequence>
<keyword evidence="2" id="KW-0808">Transferase</keyword>
<protein>
    <recommendedName>
        <fullName evidence="1">non-specific serine/threonine protein kinase</fullName>
        <ecNumber evidence="1">2.7.11.1</ecNumber>
    </recommendedName>
</protein>
<dbReference type="InterPro" id="IPR008271">
    <property type="entry name" value="Ser/Thr_kinase_AS"/>
</dbReference>
<dbReference type="GO" id="GO:0004674">
    <property type="term" value="F:protein serine/threonine kinase activity"/>
    <property type="evidence" value="ECO:0007669"/>
    <property type="project" value="UniProtKB-EC"/>
</dbReference>
<dbReference type="PANTHER" id="PTHR43671:SF13">
    <property type="entry name" value="SERINE_THREONINE-PROTEIN KINASE NEK2"/>
    <property type="match status" value="1"/>
</dbReference>
<dbReference type="GO" id="GO:0005524">
    <property type="term" value="F:ATP binding"/>
    <property type="evidence" value="ECO:0007669"/>
    <property type="project" value="UniProtKB-KW"/>
</dbReference>
<dbReference type="EC" id="2.7.11.1" evidence="1"/>
<evidence type="ECO:0000256" key="1">
    <source>
        <dbReference type="ARBA" id="ARBA00012513"/>
    </source>
</evidence>
<dbReference type="InterPro" id="IPR008984">
    <property type="entry name" value="SMAD_FHA_dom_sf"/>
</dbReference>
<dbReference type="Gene3D" id="2.60.200.20">
    <property type="match status" value="1"/>
</dbReference>
<dbReference type="PANTHER" id="PTHR43671">
    <property type="entry name" value="SERINE/THREONINE-PROTEIN KINASE NEK"/>
    <property type="match status" value="1"/>
</dbReference>
<dbReference type="PROSITE" id="PS00108">
    <property type="entry name" value="PROTEIN_KINASE_ST"/>
    <property type="match status" value="1"/>
</dbReference>
<evidence type="ECO:0000259" key="7">
    <source>
        <dbReference type="PROSITE" id="PS50011"/>
    </source>
</evidence>
<dbReference type="InterPro" id="IPR011009">
    <property type="entry name" value="Kinase-like_dom_sf"/>
</dbReference>
<evidence type="ECO:0000313" key="9">
    <source>
        <dbReference type="Proteomes" id="UP001161325"/>
    </source>
</evidence>
<dbReference type="SUPFAM" id="SSF56112">
    <property type="entry name" value="Protein kinase-like (PK-like)"/>
    <property type="match status" value="1"/>
</dbReference>
<keyword evidence="4" id="KW-0418">Kinase</keyword>
<keyword evidence="3" id="KW-0547">Nucleotide-binding</keyword>
<proteinExistence type="predicted"/>
<dbReference type="Proteomes" id="UP001161325">
    <property type="component" value="Unassembled WGS sequence"/>
</dbReference>
<evidence type="ECO:0000256" key="2">
    <source>
        <dbReference type="ARBA" id="ARBA00022679"/>
    </source>
</evidence>
<dbReference type="CDD" id="cd00060">
    <property type="entry name" value="FHA"/>
    <property type="match status" value="1"/>
</dbReference>
<evidence type="ECO:0000313" key="8">
    <source>
        <dbReference type="EMBL" id="GLC26781.1"/>
    </source>
</evidence>
<dbReference type="Gene3D" id="1.10.510.10">
    <property type="entry name" value="Transferase(Phosphotransferase) domain 1"/>
    <property type="match status" value="1"/>
</dbReference>
<feature type="domain" description="Protein kinase" evidence="7">
    <location>
        <begin position="14"/>
        <end position="301"/>
    </location>
</feature>
<dbReference type="InterPro" id="IPR000719">
    <property type="entry name" value="Prot_kinase_dom"/>
</dbReference>
<evidence type="ECO:0000256" key="4">
    <source>
        <dbReference type="ARBA" id="ARBA00022777"/>
    </source>
</evidence>